<evidence type="ECO:0000313" key="5">
    <source>
        <dbReference type="Proteomes" id="UP000094329"/>
    </source>
</evidence>
<dbReference type="PANTHER" id="PTHR30328">
    <property type="entry name" value="TRANSCRIPTIONAL REPRESSOR"/>
    <property type="match status" value="1"/>
</dbReference>
<evidence type="ECO:0000313" key="4">
    <source>
        <dbReference type="EMBL" id="ODN43725.1"/>
    </source>
</evidence>
<dbReference type="Pfam" id="PF00440">
    <property type="entry name" value="TetR_N"/>
    <property type="match status" value="1"/>
</dbReference>
<dbReference type="InterPro" id="IPR009057">
    <property type="entry name" value="Homeodomain-like_sf"/>
</dbReference>
<accession>A0ABX3A5D5</accession>
<organism evidence="4 5">
    <name type="scientific">Piscirickettsia litoralis</name>
    <dbReference type="NCBI Taxonomy" id="1891921"/>
    <lineage>
        <taxon>Bacteria</taxon>
        <taxon>Pseudomonadati</taxon>
        <taxon>Pseudomonadota</taxon>
        <taxon>Gammaproteobacteria</taxon>
        <taxon>Thiotrichales</taxon>
        <taxon>Piscirickettsiaceae</taxon>
        <taxon>Piscirickettsia</taxon>
    </lineage>
</organism>
<protein>
    <recommendedName>
        <fullName evidence="3">HTH tetR-type domain-containing protein</fullName>
    </recommendedName>
</protein>
<proteinExistence type="predicted"/>
<evidence type="ECO:0000259" key="3">
    <source>
        <dbReference type="PROSITE" id="PS50977"/>
    </source>
</evidence>
<sequence length="210" mass="24122">MTTAKKSPKPHHRADRTRDKIIKAAKHLFARHGFAGTSTLKITERAKVPHSLLFHHFTNKQNLWLAVKAFVVEKENKKTDILPDTSLPLTEFISELTQRLFHFYQADPELTRMLNWQRMESHQQKGLGITLSTESRRWIDAFAYYQQQGQIDSTIKPEYIVTMIGGIIFSAAFDPNVFLQDSASMQAYLNFCSEHIALMLSVKNKESLGN</sequence>
<dbReference type="Proteomes" id="UP000094329">
    <property type="component" value="Unassembled WGS sequence"/>
</dbReference>
<dbReference type="PROSITE" id="PS50977">
    <property type="entry name" value="HTH_TETR_2"/>
    <property type="match status" value="1"/>
</dbReference>
<reference evidence="4 5" key="1">
    <citation type="submission" date="2016-08" db="EMBL/GenBank/DDBJ databases">
        <title>Draft genome sequence of Candidatus Piscirickettsia litoralis, from seawater.</title>
        <authorList>
            <person name="Wan X."/>
            <person name="Lee A.J."/>
            <person name="Hou S."/>
            <person name="Donachie S.P."/>
        </authorList>
    </citation>
    <scope>NUCLEOTIDE SEQUENCE [LARGE SCALE GENOMIC DNA]</scope>
    <source>
        <strain evidence="4 5">Y2</strain>
    </source>
</reference>
<dbReference type="InterPro" id="IPR041467">
    <property type="entry name" value="Sco4008_C"/>
</dbReference>
<dbReference type="RefSeq" id="WP_069313521.1">
    <property type="nucleotide sequence ID" value="NZ_MDTU01000001.1"/>
</dbReference>
<evidence type="ECO:0000256" key="2">
    <source>
        <dbReference type="PROSITE-ProRule" id="PRU00335"/>
    </source>
</evidence>
<feature type="DNA-binding region" description="H-T-H motif" evidence="2">
    <location>
        <begin position="38"/>
        <end position="57"/>
    </location>
</feature>
<dbReference type="InterPro" id="IPR036271">
    <property type="entry name" value="Tet_transcr_reg_TetR-rel_C_sf"/>
</dbReference>
<dbReference type="SUPFAM" id="SSF46689">
    <property type="entry name" value="Homeodomain-like"/>
    <property type="match status" value="1"/>
</dbReference>
<keyword evidence="5" id="KW-1185">Reference proteome</keyword>
<dbReference type="EMBL" id="MDTU01000001">
    <property type="protein sequence ID" value="ODN43725.1"/>
    <property type="molecule type" value="Genomic_DNA"/>
</dbReference>
<gene>
    <name evidence="4" type="ORF">BGC07_13495</name>
</gene>
<evidence type="ECO:0000256" key="1">
    <source>
        <dbReference type="ARBA" id="ARBA00023125"/>
    </source>
</evidence>
<dbReference type="PRINTS" id="PR00455">
    <property type="entry name" value="HTHTETR"/>
</dbReference>
<dbReference type="InterPro" id="IPR001647">
    <property type="entry name" value="HTH_TetR"/>
</dbReference>
<feature type="domain" description="HTH tetR-type" evidence="3">
    <location>
        <begin position="15"/>
        <end position="75"/>
    </location>
</feature>
<dbReference type="SUPFAM" id="SSF48498">
    <property type="entry name" value="Tetracyclin repressor-like, C-terminal domain"/>
    <property type="match status" value="1"/>
</dbReference>
<dbReference type="InterPro" id="IPR050109">
    <property type="entry name" value="HTH-type_TetR-like_transc_reg"/>
</dbReference>
<dbReference type="Gene3D" id="1.10.357.10">
    <property type="entry name" value="Tetracycline Repressor, domain 2"/>
    <property type="match status" value="1"/>
</dbReference>
<comment type="caution">
    <text evidence="4">The sequence shown here is derived from an EMBL/GenBank/DDBJ whole genome shotgun (WGS) entry which is preliminary data.</text>
</comment>
<dbReference type="Pfam" id="PF17926">
    <property type="entry name" value="TetR_C_21"/>
    <property type="match status" value="1"/>
</dbReference>
<name>A0ABX3A5D5_9GAMM</name>
<keyword evidence="1 2" id="KW-0238">DNA-binding</keyword>
<dbReference type="PANTHER" id="PTHR30328:SF54">
    <property type="entry name" value="HTH-TYPE TRANSCRIPTIONAL REPRESSOR SCO4008"/>
    <property type="match status" value="1"/>
</dbReference>